<dbReference type="InterPro" id="IPR013805">
    <property type="entry name" value="GrpE_CC"/>
</dbReference>
<feature type="coiled-coil region" evidence="5">
    <location>
        <begin position="67"/>
        <end position="94"/>
    </location>
</feature>
<dbReference type="SUPFAM" id="SSF58014">
    <property type="entry name" value="Coiled-coil domain of nucleotide exchange factor GrpE"/>
    <property type="match status" value="1"/>
</dbReference>
<evidence type="ECO:0000256" key="6">
    <source>
        <dbReference type="SAM" id="MobiDB-lite"/>
    </source>
</evidence>
<dbReference type="Proteomes" id="UP000271380">
    <property type="component" value="Chromosome"/>
</dbReference>
<evidence type="ECO:0000313" key="8">
    <source>
        <dbReference type="Proteomes" id="UP000271380"/>
    </source>
</evidence>
<evidence type="ECO:0000256" key="2">
    <source>
        <dbReference type="ARBA" id="ARBA00023186"/>
    </source>
</evidence>
<keyword evidence="2 3" id="KW-0143">Chaperone</keyword>
<dbReference type="GO" id="GO:0005737">
    <property type="term" value="C:cytoplasm"/>
    <property type="evidence" value="ECO:0007669"/>
    <property type="project" value="UniProtKB-SubCell"/>
</dbReference>
<comment type="function">
    <text evidence="3">Participates actively in the response to hyperosmotic and heat shock by preventing the aggregation of stress-denatured proteins, in association with DnaK and GrpE. It is the nucleotide exchange factor for DnaK and may function as a thermosensor. Unfolded proteins bind initially to DnaJ; upon interaction with the DnaJ-bound protein, DnaK hydrolyzes its bound ATP, resulting in the formation of a stable complex. GrpE releases ADP from DnaK; ATP binding to DnaK triggers the release of the substrate protein, thus completing the reaction cycle. Several rounds of ATP-dependent interactions between DnaJ, DnaK and GrpE are required for fully efficient folding.</text>
</comment>
<sequence length="199" mass="22272">MSTDDFAHDPEDISPQADQTDGEDLAAELDPELVAEMKEALGELGETELIEEVTDTEETENSVEVQLAERTEDLQRLSAEYANYRRRTERERLNAIETAKAQVLSQLLPILDDLDLADQHGDLEEGPLKAFRDKFVSTLETQGVHSFGEVGDSFDPERYEAVQDLSEGEEKLVGTVLRKGYVFGERLIRNAMVIISDPS</sequence>
<evidence type="ECO:0000256" key="4">
    <source>
        <dbReference type="RuleBase" id="RU004478"/>
    </source>
</evidence>
<feature type="region of interest" description="Disordered" evidence="6">
    <location>
        <begin position="1"/>
        <end position="27"/>
    </location>
</feature>
<reference evidence="7 8" key="1">
    <citation type="submission" date="2018-12" db="EMBL/GenBank/DDBJ databases">
        <authorList>
            <consortium name="Pathogen Informatics"/>
        </authorList>
    </citation>
    <scope>NUCLEOTIDE SEQUENCE [LARGE SCALE GENOMIC DNA]</scope>
    <source>
        <strain evidence="7 8">NCTC949</strain>
    </source>
</reference>
<dbReference type="RefSeq" id="WP_232010964.1">
    <property type="nucleotide sequence ID" value="NZ_JBHOLU010000004.1"/>
</dbReference>
<dbReference type="Pfam" id="PF01025">
    <property type="entry name" value="GrpE"/>
    <property type="match status" value="1"/>
</dbReference>
<keyword evidence="5" id="KW-0175">Coiled coil</keyword>
<evidence type="ECO:0000256" key="1">
    <source>
        <dbReference type="ARBA" id="ARBA00009054"/>
    </source>
</evidence>
<organism evidence="7 8">
    <name type="scientific">Corynebacterium kutscheri</name>
    <dbReference type="NCBI Taxonomy" id="35755"/>
    <lineage>
        <taxon>Bacteria</taxon>
        <taxon>Bacillati</taxon>
        <taxon>Actinomycetota</taxon>
        <taxon>Actinomycetes</taxon>
        <taxon>Mycobacteriales</taxon>
        <taxon>Corynebacteriaceae</taxon>
        <taxon>Corynebacterium</taxon>
    </lineage>
</organism>
<gene>
    <name evidence="3 7" type="primary">grpE</name>
    <name evidence="7" type="ORF">NCTC949_00949</name>
</gene>
<comment type="subcellular location">
    <subcellularLocation>
        <location evidence="3">Cytoplasm</location>
    </subcellularLocation>
</comment>
<dbReference type="AlphaFoldDB" id="A0AB38VRM5"/>
<evidence type="ECO:0000256" key="5">
    <source>
        <dbReference type="SAM" id="Coils"/>
    </source>
</evidence>
<dbReference type="InterPro" id="IPR000740">
    <property type="entry name" value="GrpE"/>
</dbReference>
<name>A0AB38VRM5_9CORY</name>
<keyword evidence="3" id="KW-0346">Stress response</keyword>
<dbReference type="GO" id="GO:0000774">
    <property type="term" value="F:adenyl-nucleotide exchange factor activity"/>
    <property type="evidence" value="ECO:0007669"/>
    <property type="project" value="InterPro"/>
</dbReference>
<dbReference type="PANTHER" id="PTHR21237">
    <property type="entry name" value="GRPE PROTEIN"/>
    <property type="match status" value="1"/>
</dbReference>
<dbReference type="SUPFAM" id="SSF51064">
    <property type="entry name" value="Head domain of nucleotide exchange factor GrpE"/>
    <property type="match status" value="1"/>
</dbReference>
<feature type="compositionally biased region" description="Basic and acidic residues" evidence="6">
    <location>
        <begin position="1"/>
        <end position="11"/>
    </location>
</feature>
<evidence type="ECO:0000313" key="7">
    <source>
        <dbReference type="EMBL" id="VEH06099.1"/>
    </source>
</evidence>
<dbReference type="GO" id="GO:0042803">
    <property type="term" value="F:protein homodimerization activity"/>
    <property type="evidence" value="ECO:0007669"/>
    <property type="project" value="InterPro"/>
</dbReference>
<accession>A0AB38VRM5</accession>
<dbReference type="PANTHER" id="PTHR21237:SF23">
    <property type="entry name" value="GRPE PROTEIN HOMOLOG, MITOCHONDRIAL"/>
    <property type="match status" value="1"/>
</dbReference>
<dbReference type="Gene3D" id="2.30.22.10">
    <property type="entry name" value="Head domain of nucleotide exchange factor GrpE"/>
    <property type="match status" value="1"/>
</dbReference>
<proteinExistence type="inferred from homology"/>
<keyword evidence="3" id="KW-0963">Cytoplasm</keyword>
<dbReference type="EMBL" id="LR134377">
    <property type="protein sequence ID" value="VEH06099.1"/>
    <property type="molecule type" value="Genomic_DNA"/>
</dbReference>
<dbReference type="PRINTS" id="PR00773">
    <property type="entry name" value="GRPEPROTEIN"/>
</dbReference>
<dbReference type="GO" id="GO:0051082">
    <property type="term" value="F:unfolded protein binding"/>
    <property type="evidence" value="ECO:0007669"/>
    <property type="project" value="TreeGrafter"/>
</dbReference>
<evidence type="ECO:0000256" key="3">
    <source>
        <dbReference type="HAMAP-Rule" id="MF_01151"/>
    </source>
</evidence>
<protein>
    <recommendedName>
        <fullName evidence="3">Protein GrpE</fullName>
    </recommendedName>
    <alternativeName>
        <fullName evidence="3">HSP-70 cofactor</fullName>
    </alternativeName>
</protein>
<dbReference type="NCBIfam" id="NF010761">
    <property type="entry name" value="PRK14164.1"/>
    <property type="match status" value="1"/>
</dbReference>
<dbReference type="GO" id="GO:0051087">
    <property type="term" value="F:protein-folding chaperone binding"/>
    <property type="evidence" value="ECO:0007669"/>
    <property type="project" value="InterPro"/>
</dbReference>
<comment type="similarity">
    <text evidence="1 3 4">Belongs to the GrpE family.</text>
</comment>
<comment type="subunit">
    <text evidence="3">Homodimer.</text>
</comment>
<dbReference type="Gene3D" id="3.90.20.20">
    <property type="match status" value="1"/>
</dbReference>
<dbReference type="HAMAP" id="MF_01151">
    <property type="entry name" value="GrpE"/>
    <property type="match status" value="1"/>
</dbReference>
<dbReference type="InterPro" id="IPR009012">
    <property type="entry name" value="GrpE_head"/>
</dbReference>
<dbReference type="GO" id="GO:0006457">
    <property type="term" value="P:protein folding"/>
    <property type="evidence" value="ECO:0007669"/>
    <property type="project" value="InterPro"/>
</dbReference>